<keyword evidence="2" id="KW-0539">Nucleus</keyword>
<feature type="compositionally biased region" description="Basic and acidic residues" evidence="3">
    <location>
        <begin position="321"/>
        <end position="348"/>
    </location>
</feature>
<dbReference type="Pfam" id="PF00638">
    <property type="entry name" value="Ran_BP1"/>
    <property type="match status" value="1"/>
</dbReference>
<dbReference type="SMART" id="SM00160">
    <property type="entry name" value="RanBD"/>
    <property type="match status" value="1"/>
</dbReference>
<dbReference type="GO" id="GO:0005634">
    <property type="term" value="C:nucleus"/>
    <property type="evidence" value="ECO:0007669"/>
    <property type="project" value="UniProtKB-SubCell"/>
</dbReference>
<feature type="region of interest" description="Disordered" evidence="3">
    <location>
        <begin position="209"/>
        <end position="231"/>
    </location>
</feature>
<name>A0A9P7TVG6_9HYPO</name>
<sequence>MMVDDAQGSRAKPKNGSSQVDTPEIDEMRSGRIEVAQSSTLDRSSHEKEGEETNGDCHGNQMSDIGVPELQNDVVKEQVSLARKKRCHDEMEDNIGLQENETATVSSPGFANARSERCEPEKKRCREEEPSDLARDTTPGPRFPDMKPEITKEIQPELSTETDENPHGVTTRSFADTAFGQLSSKPSGFAALQFCQGNGFLTGFSSATPKLSSPAPAPSKAVSGASDTIADQTSAATGPRFCFGSSSNVSPFAGFSSKVNGFGGFGSGPPSAFPGTQSMGNFSSGTSAALQGHKVVKPFGAPDSDSDVDEEEDGDDEDGRDSEGRLDDKIRRASPEKDGEDKKRPKLHKIEVDDGEAGEITMVSVRAKMFSFDKQTGWKERGAGMLKINVPRTCVEFDDSGGVIPGSFDASGLELDESPDQVGKSKVARLILRQDQTHRVILNTAILPAMDFQETASLKSVGILFTALEGSGATPVGITIRMSATSSKVFLNEVKAIQRELRGH</sequence>
<feature type="region of interest" description="Disordered" evidence="3">
    <location>
        <begin position="296"/>
        <end position="348"/>
    </location>
</feature>
<feature type="compositionally biased region" description="Acidic residues" evidence="3">
    <location>
        <begin position="304"/>
        <end position="320"/>
    </location>
</feature>
<feature type="compositionally biased region" description="Polar residues" evidence="3">
    <location>
        <begin position="97"/>
        <end position="109"/>
    </location>
</feature>
<dbReference type="SUPFAM" id="SSF50729">
    <property type="entry name" value="PH domain-like"/>
    <property type="match status" value="1"/>
</dbReference>
<gene>
    <name evidence="5" type="ORF">E4U09_007753</name>
</gene>
<evidence type="ECO:0000313" key="6">
    <source>
        <dbReference type="Proteomes" id="UP000707071"/>
    </source>
</evidence>
<dbReference type="InterPro" id="IPR045255">
    <property type="entry name" value="RanBP1-like"/>
</dbReference>
<dbReference type="PROSITE" id="PS50196">
    <property type="entry name" value="RANBD1"/>
    <property type="match status" value="1"/>
</dbReference>
<dbReference type="InterPro" id="IPR000156">
    <property type="entry name" value="Ran_bind_dom"/>
</dbReference>
<reference evidence="5 6" key="1">
    <citation type="journal article" date="2020" name="bioRxiv">
        <title>Whole genome comparisons of ergot fungi reveals the divergence and evolution of species within the genus Claviceps are the result of varying mechanisms driving genome evolution and host range expansion.</title>
        <authorList>
            <person name="Wyka S.A."/>
            <person name="Mondo S.J."/>
            <person name="Liu M."/>
            <person name="Dettman J."/>
            <person name="Nalam V."/>
            <person name="Broders K.D."/>
        </authorList>
    </citation>
    <scope>NUCLEOTIDE SEQUENCE [LARGE SCALE GENOMIC DNA]</scope>
    <source>
        <strain evidence="5 6">Clav52</strain>
    </source>
</reference>
<comment type="subcellular location">
    <subcellularLocation>
        <location evidence="1">Nucleus</location>
    </subcellularLocation>
</comment>
<evidence type="ECO:0000256" key="1">
    <source>
        <dbReference type="ARBA" id="ARBA00004123"/>
    </source>
</evidence>
<evidence type="ECO:0000259" key="4">
    <source>
        <dbReference type="PROSITE" id="PS50196"/>
    </source>
</evidence>
<dbReference type="Gene3D" id="2.30.29.30">
    <property type="entry name" value="Pleckstrin-homology domain (PH domain)/Phosphotyrosine-binding domain (PTB)"/>
    <property type="match status" value="1"/>
</dbReference>
<evidence type="ECO:0000256" key="3">
    <source>
        <dbReference type="SAM" id="MobiDB-lite"/>
    </source>
</evidence>
<evidence type="ECO:0000256" key="2">
    <source>
        <dbReference type="ARBA" id="ARBA00023242"/>
    </source>
</evidence>
<feature type="compositionally biased region" description="Low complexity" evidence="3">
    <location>
        <begin position="209"/>
        <end position="226"/>
    </location>
</feature>
<dbReference type="PANTHER" id="PTHR23138:SF142">
    <property type="entry name" value="RAN-BINDING PROTEIN 3B-RELATED"/>
    <property type="match status" value="1"/>
</dbReference>
<feature type="compositionally biased region" description="Basic and acidic residues" evidence="3">
    <location>
        <begin position="114"/>
        <end position="135"/>
    </location>
</feature>
<proteinExistence type="predicted"/>
<dbReference type="PANTHER" id="PTHR23138">
    <property type="entry name" value="RAN BINDING PROTEIN"/>
    <property type="match status" value="1"/>
</dbReference>
<feature type="region of interest" description="Disordered" evidence="3">
    <location>
        <begin position="93"/>
        <end position="150"/>
    </location>
</feature>
<dbReference type="EMBL" id="SRRH01000830">
    <property type="protein sequence ID" value="KAG6284651.1"/>
    <property type="molecule type" value="Genomic_DNA"/>
</dbReference>
<protein>
    <recommendedName>
        <fullName evidence="4">RanBD1 domain-containing protein</fullName>
    </recommendedName>
</protein>
<feature type="region of interest" description="Disordered" evidence="3">
    <location>
        <begin position="1"/>
        <end position="72"/>
    </location>
</feature>
<organism evidence="5 6">
    <name type="scientific">Claviceps aff. purpurea</name>
    <dbReference type="NCBI Taxonomy" id="1967640"/>
    <lineage>
        <taxon>Eukaryota</taxon>
        <taxon>Fungi</taxon>
        <taxon>Dikarya</taxon>
        <taxon>Ascomycota</taxon>
        <taxon>Pezizomycotina</taxon>
        <taxon>Sordariomycetes</taxon>
        <taxon>Hypocreomycetidae</taxon>
        <taxon>Hypocreales</taxon>
        <taxon>Clavicipitaceae</taxon>
        <taxon>Claviceps</taxon>
    </lineage>
</organism>
<dbReference type="InterPro" id="IPR011993">
    <property type="entry name" value="PH-like_dom_sf"/>
</dbReference>
<keyword evidence="6" id="KW-1185">Reference proteome</keyword>
<accession>A0A9P7TVG6</accession>
<comment type="caution">
    <text evidence="5">The sequence shown here is derived from an EMBL/GenBank/DDBJ whole genome shotgun (WGS) entry which is preliminary data.</text>
</comment>
<dbReference type="Proteomes" id="UP000707071">
    <property type="component" value="Unassembled WGS sequence"/>
</dbReference>
<dbReference type="AlphaFoldDB" id="A0A9P7TVG6"/>
<evidence type="ECO:0000313" key="5">
    <source>
        <dbReference type="EMBL" id="KAG6284651.1"/>
    </source>
</evidence>
<feature type="domain" description="RanBD1" evidence="4">
    <location>
        <begin position="345"/>
        <end position="454"/>
    </location>
</feature>